<dbReference type="NCBIfam" id="NF004850">
    <property type="entry name" value="PRK06201.1"/>
    <property type="match status" value="1"/>
</dbReference>
<evidence type="ECO:0000313" key="7">
    <source>
        <dbReference type="Proteomes" id="UP000028701"/>
    </source>
</evidence>
<dbReference type="OrthoDB" id="9812532at2"/>
<dbReference type="Pfam" id="PF03737">
    <property type="entry name" value="RraA-like"/>
    <property type="match status" value="1"/>
</dbReference>
<feature type="binding site" evidence="5">
    <location>
        <position position="117"/>
    </location>
    <ligand>
        <name>substrate</name>
    </ligand>
</feature>
<sequence>MANIGHVTETPTHIDQMIAAFEAIPTPIVGDCMQRLAGTSQLRAYHGTSRVCGRAYTVKVASGDNLYIHHALNQCSPGDIIVVEGSGDLQRALVGELMLLFAKSRGVLGFVIDGAIRDADAFKALEFPCFARGHTLRGPYKNGPGAVGLPVVIDGMIVHPGDIILADEDGVIAIPADEAPDLLQDSLKRLEDETSTKAEIAAGTSDRSWVEKRINQAAL</sequence>
<reference evidence="6 7" key="1">
    <citation type="submission" date="2014-08" db="EMBL/GenBank/DDBJ databases">
        <title>Whole genome shotgun sequence of Rhizobium rubi NBRC 13261.</title>
        <authorList>
            <person name="Katano-Makiyama Y."/>
            <person name="Hosoyama A."/>
            <person name="Hashimoto M."/>
            <person name="Hosoyama Y."/>
            <person name="Noguchi M."/>
            <person name="Tsuchikane K."/>
            <person name="Uohara A."/>
            <person name="Ohji S."/>
            <person name="Ichikawa N."/>
            <person name="Kimura A."/>
            <person name="Yamazoe A."/>
            <person name="Fujita N."/>
        </authorList>
    </citation>
    <scope>NUCLEOTIDE SEQUENCE [LARGE SCALE GENOMIC DNA]</scope>
    <source>
        <strain evidence="6 7">NBRC 13261</strain>
    </source>
</reference>
<evidence type="ECO:0000256" key="1">
    <source>
        <dbReference type="ARBA" id="ARBA00001968"/>
    </source>
</evidence>
<proteinExistence type="predicted"/>
<evidence type="ECO:0000313" key="6">
    <source>
        <dbReference type="EMBL" id="GAK72990.1"/>
    </source>
</evidence>
<evidence type="ECO:0000256" key="3">
    <source>
        <dbReference type="ARBA" id="ARBA00029596"/>
    </source>
</evidence>
<dbReference type="PANTHER" id="PTHR33254:SF4">
    <property type="entry name" value="4-HYDROXY-4-METHYL-2-OXOGLUTARATE ALDOLASE 3-RELATED"/>
    <property type="match status" value="1"/>
</dbReference>
<feature type="binding site" evidence="5">
    <location>
        <begin position="95"/>
        <end position="98"/>
    </location>
    <ligand>
        <name>substrate</name>
    </ligand>
</feature>
<dbReference type="eggNOG" id="COG0684">
    <property type="taxonomic scope" value="Bacteria"/>
</dbReference>
<comment type="cofactor">
    <cofactor evidence="5">
        <name>Mg(2+)</name>
        <dbReference type="ChEBI" id="CHEBI:18420"/>
    </cofactor>
</comment>
<accession>A0A081D244</accession>
<dbReference type="GO" id="GO:0046872">
    <property type="term" value="F:metal ion binding"/>
    <property type="evidence" value="ECO:0007669"/>
    <property type="project" value="UniProtKB-KW"/>
</dbReference>
<gene>
    <name evidence="6" type="primary">ligK</name>
    <name evidence="6" type="ORF">RRU01S_29_01070</name>
</gene>
<evidence type="ECO:0000256" key="2">
    <source>
        <dbReference type="ARBA" id="ARBA00016549"/>
    </source>
</evidence>
<name>A0A081D244_9HYPH</name>
<protein>
    <recommendedName>
        <fullName evidence="2">Putative 4-hydroxy-4-methyl-2-oxoglutarate aldolase</fullName>
    </recommendedName>
    <alternativeName>
        <fullName evidence="3">Regulator of ribonuclease activity homolog</fullName>
    </alternativeName>
    <alternativeName>
        <fullName evidence="4">RraA-like protein</fullName>
    </alternativeName>
</protein>
<evidence type="ECO:0000256" key="5">
    <source>
        <dbReference type="PIRSR" id="PIRSR605493-1"/>
    </source>
</evidence>
<organism evidence="6 7">
    <name type="scientific">Agrobacterium rubi TR3 = NBRC 13261</name>
    <dbReference type="NCBI Taxonomy" id="1368415"/>
    <lineage>
        <taxon>Bacteria</taxon>
        <taxon>Pseudomonadati</taxon>
        <taxon>Pseudomonadota</taxon>
        <taxon>Alphaproteobacteria</taxon>
        <taxon>Hyphomicrobiales</taxon>
        <taxon>Rhizobiaceae</taxon>
        <taxon>Rhizobium/Agrobacterium group</taxon>
        <taxon>Agrobacterium</taxon>
    </lineage>
</organism>
<dbReference type="AlphaFoldDB" id="A0A081D244"/>
<dbReference type="EMBL" id="BBJU01000029">
    <property type="protein sequence ID" value="GAK72990.1"/>
    <property type="molecule type" value="Genomic_DNA"/>
</dbReference>
<dbReference type="SUPFAM" id="SSF89562">
    <property type="entry name" value="RraA-like"/>
    <property type="match status" value="1"/>
</dbReference>
<dbReference type="InterPro" id="IPR005493">
    <property type="entry name" value="RraA/RraA-like"/>
</dbReference>
<dbReference type="Proteomes" id="UP000028701">
    <property type="component" value="Unassembled WGS sequence"/>
</dbReference>
<dbReference type="Gene3D" id="3.50.30.40">
    <property type="entry name" value="Ribonuclease E inhibitor RraA/RraA-like"/>
    <property type="match status" value="1"/>
</dbReference>
<feature type="binding site" evidence="5">
    <location>
        <position position="118"/>
    </location>
    <ligand>
        <name>Mg(2+)</name>
        <dbReference type="ChEBI" id="CHEBI:18420"/>
    </ligand>
</feature>
<keyword evidence="5" id="KW-0479">Metal-binding</keyword>
<keyword evidence="5" id="KW-0460">Magnesium</keyword>
<comment type="cofactor">
    <cofactor evidence="1">
        <name>a divalent metal cation</name>
        <dbReference type="ChEBI" id="CHEBI:60240"/>
    </cofactor>
</comment>
<dbReference type="PANTHER" id="PTHR33254">
    <property type="entry name" value="4-HYDROXY-4-METHYL-2-OXOGLUTARATE ALDOLASE 3-RELATED"/>
    <property type="match status" value="1"/>
</dbReference>
<evidence type="ECO:0000256" key="4">
    <source>
        <dbReference type="ARBA" id="ARBA00030169"/>
    </source>
</evidence>
<comment type="caution">
    <text evidence="6">The sequence shown here is derived from an EMBL/GenBank/DDBJ whole genome shotgun (WGS) entry which is preliminary data.</text>
</comment>
<dbReference type="RefSeq" id="WP_045232407.1">
    <property type="nucleotide sequence ID" value="NZ_BBJU01000029.1"/>
</dbReference>
<dbReference type="CDD" id="cd16841">
    <property type="entry name" value="RraA_family"/>
    <property type="match status" value="1"/>
</dbReference>
<dbReference type="InterPro" id="IPR036704">
    <property type="entry name" value="RraA/RraA-like_sf"/>
</dbReference>